<dbReference type="GO" id="GO:0005634">
    <property type="term" value="C:nucleus"/>
    <property type="evidence" value="ECO:0007669"/>
    <property type="project" value="UniProtKB-SubCell"/>
</dbReference>
<gene>
    <name evidence="8" type="ORF">PECUL_23A022317</name>
</gene>
<evidence type="ECO:0000256" key="2">
    <source>
        <dbReference type="ARBA" id="ARBA00006726"/>
    </source>
</evidence>
<evidence type="ECO:0000256" key="5">
    <source>
        <dbReference type="ARBA" id="ARBA00023306"/>
    </source>
</evidence>
<name>A0AAD1T5C3_PELCU</name>
<reference evidence="8" key="1">
    <citation type="submission" date="2022-03" db="EMBL/GenBank/DDBJ databases">
        <authorList>
            <person name="Alioto T."/>
            <person name="Alioto T."/>
            <person name="Gomez Garrido J."/>
        </authorList>
    </citation>
    <scope>NUCLEOTIDE SEQUENCE</scope>
</reference>
<evidence type="ECO:0000256" key="1">
    <source>
        <dbReference type="ARBA" id="ARBA00004123"/>
    </source>
</evidence>
<dbReference type="AlphaFoldDB" id="A0AAD1T5C3"/>
<keyword evidence="9" id="KW-1185">Reference proteome</keyword>
<dbReference type="Pfam" id="PF02234">
    <property type="entry name" value="CDI"/>
    <property type="match status" value="1"/>
</dbReference>
<dbReference type="PANTHER" id="PTHR10265:SF44">
    <property type="entry name" value="CYCLIN-DEPENDENT KINASE INHIBITOR 1C"/>
    <property type="match status" value="1"/>
</dbReference>
<dbReference type="EMBL" id="OW240921">
    <property type="protein sequence ID" value="CAH2318935.1"/>
    <property type="molecule type" value="Genomic_DNA"/>
</dbReference>
<organism evidence="8 9">
    <name type="scientific">Pelobates cultripes</name>
    <name type="common">Western spadefoot toad</name>
    <dbReference type="NCBI Taxonomy" id="61616"/>
    <lineage>
        <taxon>Eukaryota</taxon>
        <taxon>Metazoa</taxon>
        <taxon>Chordata</taxon>
        <taxon>Craniata</taxon>
        <taxon>Vertebrata</taxon>
        <taxon>Euteleostomi</taxon>
        <taxon>Amphibia</taxon>
        <taxon>Batrachia</taxon>
        <taxon>Anura</taxon>
        <taxon>Pelobatoidea</taxon>
        <taxon>Pelobatidae</taxon>
        <taxon>Pelobates</taxon>
    </lineage>
</organism>
<evidence type="ECO:0000259" key="7">
    <source>
        <dbReference type="Pfam" id="PF02234"/>
    </source>
</evidence>
<feature type="region of interest" description="Disordered" evidence="6">
    <location>
        <begin position="95"/>
        <end position="123"/>
    </location>
</feature>
<dbReference type="InterPro" id="IPR044898">
    <property type="entry name" value="CDI_dom_sf"/>
</dbReference>
<protein>
    <submittedName>
        <fullName evidence="8">Cyclin-dependent kinase inhibitor 1C-like</fullName>
    </submittedName>
</protein>
<evidence type="ECO:0000256" key="3">
    <source>
        <dbReference type="ARBA" id="ARBA00023013"/>
    </source>
</evidence>
<dbReference type="Proteomes" id="UP001295444">
    <property type="component" value="Chromosome 10"/>
</dbReference>
<evidence type="ECO:0000256" key="6">
    <source>
        <dbReference type="SAM" id="MobiDB-lite"/>
    </source>
</evidence>
<accession>A0AAD1T5C3</accession>
<keyword evidence="4" id="KW-0539">Nucleus</keyword>
<comment type="subcellular location">
    <subcellularLocation>
        <location evidence="1">Nucleus</location>
    </subcellularLocation>
</comment>
<evidence type="ECO:0000313" key="8">
    <source>
        <dbReference type="EMBL" id="CAH2318935.1"/>
    </source>
</evidence>
<feature type="domain" description="Cyclin-dependent kinase inhibitor" evidence="7">
    <location>
        <begin position="33"/>
        <end position="81"/>
    </location>
</feature>
<feature type="compositionally biased region" description="Polar residues" evidence="6">
    <location>
        <begin position="96"/>
        <end position="114"/>
    </location>
</feature>
<dbReference type="GO" id="GO:0045930">
    <property type="term" value="P:negative regulation of mitotic cell cycle"/>
    <property type="evidence" value="ECO:0007669"/>
    <property type="project" value="TreeGrafter"/>
</dbReference>
<feature type="region of interest" description="Disordered" evidence="6">
    <location>
        <begin position="1"/>
        <end position="21"/>
    </location>
</feature>
<dbReference type="InterPro" id="IPR003175">
    <property type="entry name" value="CDI_dom"/>
</dbReference>
<evidence type="ECO:0000313" key="9">
    <source>
        <dbReference type="Proteomes" id="UP001295444"/>
    </source>
</evidence>
<dbReference type="Gene3D" id="4.10.365.10">
    <property type="entry name" value="p27"/>
    <property type="match status" value="1"/>
</dbReference>
<evidence type="ECO:0000256" key="4">
    <source>
        <dbReference type="ARBA" id="ARBA00023242"/>
    </source>
</evidence>
<dbReference type="GO" id="GO:0004861">
    <property type="term" value="F:cyclin-dependent protein serine/threonine kinase inhibitor activity"/>
    <property type="evidence" value="ECO:0007669"/>
    <property type="project" value="InterPro"/>
</dbReference>
<dbReference type="PANTHER" id="PTHR10265">
    <property type="entry name" value="CYCLIN-DEPENDENT KINASE INHIBITOR 1"/>
    <property type="match status" value="1"/>
</dbReference>
<comment type="similarity">
    <text evidence="2">Belongs to the CDI family.</text>
</comment>
<keyword evidence="3 8" id="KW-0649">Protein kinase inhibitor</keyword>
<sequence length="230" mass="25404">MATFNLAQPEDMGPALPRGALFGGGSTRGTCRSLFGPIDHDELRSELQRQLKEIQTSDCQRWNFDFEAGTPLKGAFSWEPLESKSMPTVYRESRLSPVSTAQVPRQTQQPTVNSRIPVPTEGKEEAPVEAVLLTLGGTDCAKENAELAIRRCQGVKVPTKSSTHITSQLRKREVSTTITGKIPALRNNSHPCHRHLRGHTVMPVSFVFKSVIWTIENEQVVLKCAMPGQS</sequence>
<keyword evidence="5" id="KW-0131">Cell cycle</keyword>
<proteinExistence type="inferred from homology"/>